<keyword evidence="1" id="KW-0732">Signal</keyword>
<evidence type="ECO:0000313" key="2">
    <source>
        <dbReference type="EMBL" id="BDC98839.1"/>
    </source>
</evidence>
<dbReference type="EMBL" id="AP025292">
    <property type="protein sequence ID" value="BDC98839.1"/>
    <property type="molecule type" value="Genomic_DNA"/>
</dbReference>
<sequence length="399" mass="47177">MRILTCIIFLLLPIFATAQLQPIGQFLGKDGIPINEYVDRNDPRTEEISLLWNYYYGYSDLETKTTNIFGKEEITVKVDEGFQLFGDTKIFPNFWEKVADRLPARGYTHNGENHLIGFCWSKDDKVYDNYWDEDVSITKYNAIKIGNDSLIVFPLGKKNYTYRFICSLGEWSFFESYRNKRTLLLDIFVMHESGGGLFPLMKKQRQQKYAKDFFNCELMNQNQDVVDLFHKRGSYLKKEDLFRYFKFRYRIENKCPTYFNESCIEIQDSLNAEVMMTSSLSDDFRLIEDYYNKKGQLIEQRIIELGLKENGQLNYQMKGAKIGLVRRVSYFFPEEGTVRRDITYEKRKRIVLDYFPNGQLHYEFIDYESGSPEFLRVMDEEGKPLLKNGNGISWGKVLR</sequence>
<accession>A0ABN6L6K7</accession>
<dbReference type="Proteomes" id="UP001354989">
    <property type="component" value="Chromosome"/>
</dbReference>
<feature type="signal peptide" evidence="1">
    <location>
        <begin position="1"/>
        <end position="18"/>
    </location>
</feature>
<evidence type="ECO:0000256" key="1">
    <source>
        <dbReference type="SAM" id="SignalP"/>
    </source>
</evidence>
<evidence type="ECO:0008006" key="4">
    <source>
        <dbReference type="Google" id="ProtNLM"/>
    </source>
</evidence>
<protein>
    <recommendedName>
        <fullName evidence="4">MORN repeat variant</fullName>
    </recommendedName>
</protein>
<name>A0ABN6L6K7_9BACT</name>
<feature type="chain" id="PRO_5045548065" description="MORN repeat variant" evidence="1">
    <location>
        <begin position="19"/>
        <end position="399"/>
    </location>
</feature>
<dbReference type="RefSeq" id="WP_338397903.1">
    <property type="nucleotide sequence ID" value="NZ_AP025292.1"/>
</dbReference>
<proteinExistence type="predicted"/>
<evidence type="ECO:0000313" key="3">
    <source>
        <dbReference type="Proteomes" id="UP001354989"/>
    </source>
</evidence>
<keyword evidence="3" id="KW-1185">Reference proteome</keyword>
<organism evidence="2 3">
    <name type="scientific">Persicobacter psychrovividus</name>
    <dbReference type="NCBI Taxonomy" id="387638"/>
    <lineage>
        <taxon>Bacteria</taxon>
        <taxon>Pseudomonadati</taxon>
        <taxon>Bacteroidota</taxon>
        <taxon>Cytophagia</taxon>
        <taxon>Cytophagales</taxon>
        <taxon>Persicobacteraceae</taxon>
        <taxon>Persicobacter</taxon>
    </lineage>
</organism>
<gene>
    <name evidence="2" type="ORF">PEPS_11200</name>
</gene>
<reference evidence="2 3" key="1">
    <citation type="submission" date="2021-12" db="EMBL/GenBank/DDBJ databases">
        <title>Genome sequencing of bacteria with rrn-lacking chromosome and rrn-plasmid.</title>
        <authorList>
            <person name="Anda M."/>
            <person name="Iwasaki W."/>
        </authorList>
    </citation>
    <scope>NUCLEOTIDE SEQUENCE [LARGE SCALE GENOMIC DNA]</scope>
    <source>
        <strain evidence="2 3">NBRC 101262</strain>
    </source>
</reference>